<evidence type="ECO:0000313" key="1">
    <source>
        <dbReference type="EMBL" id="MFD0918873.1"/>
    </source>
</evidence>
<name>A0ABW3FMW4_9PSEU</name>
<organism evidence="1 2">
    <name type="scientific">Saccharopolyspora rosea</name>
    <dbReference type="NCBI Taxonomy" id="524884"/>
    <lineage>
        <taxon>Bacteria</taxon>
        <taxon>Bacillati</taxon>
        <taxon>Actinomycetota</taxon>
        <taxon>Actinomycetes</taxon>
        <taxon>Pseudonocardiales</taxon>
        <taxon>Pseudonocardiaceae</taxon>
        <taxon>Saccharopolyspora</taxon>
    </lineage>
</organism>
<reference evidence="2" key="1">
    <citation type="journal article" date="2019" name="Int. J. Syst. Evol. Microbiol.">
        <title>The Global Catalogue of Microorganisms (GCM) 10K type strain sequencing project: providing services to taxonomists for standard genome sequencing and annotation.</title>
        <authorList>
            <consortium name="The Broad Institute Genomics Platform"/>
            <consortium name="The Broad Institute Genome Sequencing Center for Infectious Disease"/>
            <person name="Wu L."/>
            <person name="Ma J."/>
        </authorList>
    </citation>
    <scope>NUCLEOTIDE SEQUENCE [LARGE SCALE GENOMIC DNA]</scope>
    <source>
        <strain evidence="2">CCUG 56401</strain>
    </source>
</reference>
<dbReference type="EMBL" id="JBHTIW010000002">
    <property type="protein sequence ID" value="MFD0918873.1"/>
    <property type="molecule type" value="Genomic_DNA"/>
</dbReference>
<accession>A0ABW3FMW4</accession>
<proteinExistence type="predicted"/>
<evidence type="ECO:0000313" key="2">
    <source>
        <dbReference type="Proteomes" id="UP001597018"/>
    </source>
</evidence>
<sequence length="98" mass="11308">MESLSPLRFLRDPLCFESESLRRVFEPLPDRLLLDPEDESERESEPESDELVRFVLSLSSAMETTSSDVRVCRIQLSRHDVDAEWPVSNRFLRPVSGA</sequence>
<comment type="caution">
    <text evidence="1">The sequence shown here is derived from an EMBL/GenBank/DDBJ whole genome shotgun (WGS) entry which is preliminary data.</text>
</comment>
<protein>
    <submittedName>
        <fullName evidence="1">Uncharacterized protein</fullName>
    </submittedName>
</protein>
<gene>
    <name evidence="1" type="ORF">ACFQ16_03875</name>
</gene>
<keyword evidence="2" id="KW-1185">Reference proteome</keyword>
<dbReference type="RefSeq" id="WP_263250669.1">
    <property type="nucleotide sequence ID" value="NZ_BAABLT010000033.1"/>
</dbReference>
<dbReference type="Proteomes" id="UP001597018">
    <property type="component" value="Unassembled WGS sequence"/>
</dbReference>